<dbReference type="Proteomes" id="UP000479190">
    <property type="component" value="Unassembled WGS sequence"/>
</dbReference>
<dbReference type="GO" id="GO:0003676">
    <property type="term" value="F:nucleic acid binding"/>
    <property type="evidence" value="ECO:0007669"/>
    <property type="project" value="InterPro"/>
</dbReference>
<organism evidence="2 3">
    <name type="scientific">Trichogramma brassicae</name>
    <dbReference type="NCBI Taxonomy" id="86971"/>
    <lineage>
        <taxon>Eukaryota</taxon>
        <taxon>Metazoa</taxon>
        <taxon>Ecdysozoa</taxon>
        <taxon>Arthropoda</taxon>
        <taxon>Hexapoda</taxon>
        <taxon>Insecta</taxon>
        <taxon>Pterygota</taxon>
        <taxon>Neoptera</taxon>
        <taxon>Endopterygota</taxon>
        <taxon>Hymenoptera</taxon>
        <taxon>Apocrita</taxon>
        <taxon>Proctotrupomorpha</taxon>
        <taxon>Chalcidoidea</taxon>
        <taxon>Trichogrammatidae</taxon>
        <taxon>Trichogramma</taxon>
    </lineage>
</organism>
<sequence>MRSKPVKIERTYGRAETSAIIDPARKRVSPAGNSLLLRMWPHKHSSAARSADRATADSALAKASDASRGNKVAGTSRGSQTTQASSISINSNSSIRGCQRRQSRMRRLATAVVSQIIAARTARNGGSSGGSGEPLLESRLRSGADPSEAEKRRRSAELGVTYSMRLYYAILAYIINIPHITTGRSPANIMYNRDVRTRFSCLKPCVYDQVENQQRRQILARPGNQKIEINVGDKVYMDAHGVRTEKRVPGEIVRQTAPSTFIVKSNSGATHKRHVDQLVTPPPRRSPRLMIKNEGKFHQGKFAEPGRYICHQGKAANGQDSHRGELNLGDCHRGAKDGLVRISRWAVFSDGLECHLGNFSHSDGLVSHRAEPLPETQGSLEKSHHSLIEYLKIYINDSHWYTWIHYAVFSYNTSIHTAHGLTPYELIFAHEARIPSEFTNTTISKTYNDILDDIARKLNITQRESHGKIIEAKKKSKAYYDLKSNAKSCSVCEVEILRNSESEVPPLHSRATADYTDLVTRTVSIKLSTSYKHIIHVTGINCHTAFYPPTEYHPKPCAGYTNTHYFLRFDTTLHKLARYLTNSGSYARAASDGAPKHDNVNAVSVTRGRPIAIKKSSRITVGPKEGEEVNLRDAPAVKAALVRTVNPATAALRPRCDGGD</sequence>
<dbReference type="SUPFAM" id="SSF53098">
    <property type="entry name" value="Ribonuclease H-like"/>
    <property type="match status" value="1"/>
</dbReference>
<name>A0A6H5IW40_9HYME</name>
<evidence type="ECO:0000256" key="1">
    <source>
        <dbReference type="SAM" id="MobiDB-lite"/>
    </source>
</evidence>
<dbReference type="OrthoDB" id="7455209at2759"/>
<evidence type="ECO:0000313" key="2">
    <source>
        <dbReference type="EMBL" id="CAB0039960.1"/>
    </source>
</evidence>
<dbReference type="PANTHER" id="PTHR37984:SF15">
    <property type="entry name" value="INTEGRASE CATALYTIC DOMAIN-CONTAINING PROTEIN"/>
    <property type="match status" value="1"/>
</dbReference>
<proteinExistence type="predicted"/>
<feature type="region of interest" description="Disordered" evidence="1">
    <location>
        <begin position="47"/>
        <end position="103"/>
    </location>
</feature>
<feature type="region of interest" description="Disordered" evidence="1">
    <location>
        <begin position="122"/>
        <end position="154"/>
    </location>
</feature>
<dbReference type="InterPro" id="IPR012337">
    <property type="entry name" value="RNaseH-like_sf"/>
</dbReference>
<dbReference type="InterPro" id="IPR036397">
    <property type="entry name" value="RNaseH_sf"/>
</dbReference>
<evidence type="ECO:0000313" key="3">
    <source>
        <dbReference type="Proteomes" id="UP000479190"/>
    </source>
</evidence>
<dbReference type="EMBL" id="CADCXV010000987">
    <property type="protein sequence ID" value="CAB0039960.1"/>
    <property type="molecule type" value="Genomic_DNA"/>
</dbReference>
<dbReference type="AlphaFoldDB" id="A0A6H5IW40"/>
<dbReference type="InterPro" id="IPR050951">
    <property type="entry name" value="Retrovirus_Pol_polyprotein"/>
</dbReference>
<feature type="compositionally biased region" description="Low complexity" evidence="1">
    <location>
        <begin position="85"/>
        <end position="97"/>
    </location>
</feature>
<reference evidence="2 3" key="1">
    <citation type="submission" date="2020-02" db="EMBL/GenBank/DDBJ databases">
        <authorList>
            <person name="Ferguson B K."/>
        </authorList>
    </citation>
    <scope>NUCLEOTIDE SEQUENCE [LARGE SCALE GENOMIC DNA]</scope>
</reference>
<dbReference type="Gene3D" id="3.30.420.10">
    <property type="entry name" value="Ribonuclease H-like superfamily/Ribonuclease H"/>
    <property type="match status" value="1"/>
</dbReference>
<dbReference type="PANTHER" id="PTHR37984">
    <property type="entry name" value="PROTEIN CBG26694"/>
    <property type="match status" value="1"/>
</dbReference>
<gene>
    <name evidence="2" type="ORF">TBRA_LOCUS11698</name>
</gene>
<keyword evidence="3" id="KW-1185">Reference proteome</keyword>
<evidence type="ECO:0008006" key="4">
    <source>
        <dbReference type="Google" id="ProtNLM"/>
    </source>
</evidence>
<feature type="compositionally biased region" description="Low complexity" evidence="1">
    <location>
        <begin position="56"/>
        <end position="67"/>
    </location>
</feature>
<accession>A0A6H5IW40</accession>
<protein>
    <recommendedName>
        <fullName evidence="4">Integrase catalytic domain-containing protein</fullName>
    </recommendedName>
</protein>